<gene>
    <name evidence="2" type="ORF">JK636_14395</name>
</gene>
<organism evidence="2 3">
    <name type="scientific">Clostridium rhizosphaerae</name>
    <dbReference type="NCBI Taxonomy" id="2803861"/>
    <lineage>
        <taxon>Bacteria</taxon>
        <taxon>Bacillati</taxon>
        <taxon>Bacillota</taxon>
        <taxon>Clostridia</taxon>
        <taxon>Eubacteriales</taxon>
        <taxon>Clostridiaceae</taxon>
        <taxon>Clostridium</taxon>
    </lineage>
</organism>
<feature type="transmembrane region" description="Helical" evidence="1">
    <location>
        <begin position="51"/>
        <end position="77"/>
    </location>
</feature>
<sequence length="211" mass="23810">MNTKNEFLKEYTKIPEKKEIRTSILAIAVFTIVCGYMAMKSYYDAVPNSVIPSFIINLLNVIIISFELFSLIFYIFAERMNKLIYLYTSVGFTGSSIFFFIVSSLIFLSRLDSPLSYVTICICLLIYLLIIAAVVLNIRNKIKRAHKKNQLNKALAGAISSLCISLGIILSKQPGLNGIPSEIILLVLAYLLIPTCSGFHKFYLIIKNRDK</sequence>
<dbReference type="Proteomes" id="UP000632377">
    <property type="component" value="Unassembled WGS sequence"/>
</dbReference>
<name>A0ABS1TCA6_9CLOT</name>
<evidence type="ECO:0000313" key="3">
    <source>
        <dbReference type="Proteomes" id="UP000632377"/>
    </source>
</evidence>
<feature type="transmembrane region" description="Helical" evidence="1">
    <location>
        <begin position="183"/>
        <end position="206"/>
    </location>
</feature>
<proteinExistence type="predicted"/>
<keyword evidence="1" id="KW-0812">Transmembrane</keyword>
<keyword evidence="1" id="KW-0472">Membrane</keyword>
<comment type="caution">
    <text evidence="2">The sequence shown here is derived from an EMBL/GenBank/DDBJ whole genome shotgun (WGS) entry which is preliminary data.</text>
</comment>
<feature type="transmembrane region" description="Helical" evidence="1">
    <location>
        <begin position="150"/>
        <end position="171"/>
    </location>
</feature>
<feature type="transmembrane region" description="Helical" evidence="1">
    <location>
        <begin position="20"/>
        <end position="39"/>
    </location>
</feature>
<reference evidence="2 3" key="1">
    <citation type="submission" date="2021-01" db="EMBL/GenBank/DDBJ databases">
        <title>Genome public.</title>
        <authorList>
            <person name="Liu C."/>
            <person name="Sun Q."/>
        </authorList>
    </citation>
    <scope>NUCLEOTIDE SEQUENCE [LARGE SCALE GENOMIC DNA]</scope>
    <source>
        <strain evidence="2 3">YIM B02515</strain>
    </source>
</reference>
<dbReference type="EMBL" id="JAESWC010000009">
    <property type="protein sequence ID" value="MBL4936940.1"/>
    <property type="molecule type" value="Genomic_DNA"/>
</dbReference>
<keyword evidence="3" id="KW-1185">Reference proteome</keyword>
<feature type="transmembrane region" description="Helical" evidence="1">
    <location>
        <begin position="115"/>
        <end position="138"/>
    </location>
</feature>
<accession>A0ABS1TCA6</accession>
<dbReference type="RefSeq" id="WP_202749697.1">
    <property type="nucleotide sequence ID" value="NZ_JAESWC010000009.1"/>
</dbReference>
<protein>
    <submittedName>
        <fullName evidence="2">Uncharacterized protein</fullName>
    </submittedName>
</protein>
<feature type="transmembrane region" description="Helical" evidence="1">
    <location>
        <begin position="84"/>
        <end position="109"/>
    </location>
</feature>
<keyword evidence="1" id="KW-1133">Transmembrane helix</keyword>
<evidence type="ECO:0000256" key="1">
    <source>
        <dbReference type="SAM" id="Phobius"/>
    </source>
</evidence>
<evidence type="ECO:0000313" key="2">
    <source>
        <dbReference type="EMBL" id="MBL4936940.1"/>
    </source>
</evidence>